<dbReference type="InterPro" id="IPR042504">
    <property type="entry name" value="Regulatory_protein_E2_N_2"/>
</dbReference>
<comment type="similarity">
    <text evidence="2">Belongs to the papillomaviridae E8^E2C protein family.</text>
</comment>
<proteinExistence type="inferred from homology"/>
<dbReference type="Gene3D" id="3.30.70.330">
    <property type="match status" value="1"/>
</dbReference>
<evidence type="ECO:0000256" key="4">
    <source>
        <dbReference type="ARBA" id="ARBA00022518"/>
    </source>
</evidence>
<keyword evidence="6 12" id="KW-1048">Host nucleus</keyword>
<dbReference type="EMBL" id="MH777192">
    <property type="protein sequence ID" value="AYA93624.1"/>
    <property type="molecule type" value="Genomic_DNA"/>
</dbReference>
<dbReference type="InterPro" id="IPR012677">
    <property type="entry name" value="Nucleotide-bd_a/b_plait_sf"/>
</dbReference>
<dbReference type="Gene3D" id="1.10.287.30">
    <property type="entry name" value="E2 (early) protein, N terminal domain, subdomain 1"/>
    <property type="match status" value="1"/>
</dbReference>
<dbReference type="InterPro" id="IPR033668">
    <property type="entry name" value="Reg_prot_E2"/>
</dbReference>
<feature type="domain" description="Papillomavirus E2 C-terminal" evidence="15">
    <location>
        <begin position="318"/>
        <end position="394"/>
    </location>
</feature>
<keyword evidence="3 12" id="KW-0678">Repressor</keyword>
<protein>
    <recommendedName>
        <fullName evidence="12">Regulatory protein E2</fullName>
    </recommendedName>
</protein>
<feature type="region of interest" description="DNA-binding domain" evidence="12">
    <location>
        <begin position="315"/>
        <end position="398"/>
    </location>
</feature>
<dbReference type="InterPro" id="IPR042503">
    <property type="entry name" value="Regulatory_protein_E2_N_1"/>
</dbReference>
<dbReference type="GO" id="GO:0042025">
    <property type="term" value="C:host cell nucleus"/>
    <property type="evidence" value="ECO:0007669"/>
    <property type="project" value="UniProtKB-SubCell"/>
</dbReference>
<evidence type="ECO:0000256" key="8">
    <source>
        <dbReference type="ARBA" id="ARBA00023015"/>
    </source>
</evidence>
<keyword evidence="7 12" id="KW-0235">DNA replication</keyword>
<keyword evidence="5 12" id="KW-0597">Phosphoprotein</keyword>
<dbReference type="GO" id="GO:0000166">
    <property type="term" value="F:nucleotide binding"/>
    <property type="evidence" value="ECO:0007669"/>
    <property type="project" value="UniProtKB-UniRule"/>
</dbReference>
<dbReference type="HAMAP" id="MF_04001">
    <property type="entry name" value="PPV_E2"/>
    <property type="match status" value="1"/>
</dbReference>
<evidence type="ECO:0000313" key="16">
    <source>
        <dbReference type="EMBL" id="AYA93624.1"/>
    </source>
</evidence>
<organism evidence="16">
    <name type="scientific">Human papillomavirus</name>
    <dbReference type="NCBI Taxonomy" id="10566"/>
    <lineage>
        <taxon>Viruses</taxon>
        <taxon>Monodnaviria</taxon>
        <taxon>Shotokuvirae</taxon>
        <taxon>Cossaviricota</taxon>
        <taxon>Papovaviricetes</taxon>
        <taxon>Zurhausenvirales</taxon>
        <taxon>Papillomaviridae</taxon>
    </lineage>
</organism>
<comment type="subcellular location">
    <subcellularLocation>
        <location evidence="1 12">Host nucleus</location>
    </subcellularLocation>
</comment>
<dbReference type="GO" id="GO:0039693">
    <property type="term" value="P:viral DNA genome replication"/>
    <property type="evidence" value="ECO:0007669"/>
    <property type="project" value="UniProtKB-UniRule"/>
</dbReference>
<dbReference type="InterPro" id="IPR000427">
    <property type="entry name" value="Papillomavirus_E2_C"/>
</dbReference>
<keyword evidence="11 12" id="KW-0804">Transcription</keyword>
<dbReference type="InterPro" id="IPR036050">
    <property type="entry name" value="Regulatory_protein_E2_N"/>
</dbReference>
<keyword evidence="8 12" id="KW-0805">Transcription regulation</keyword>
<evidence type="ECO:0000256" key="1">
    <source>
        <dbReference type="ARBA" id="ARBA00004147"/>
    </source>
</evidence>
<evidence type="ECO:0000256" key="10">
    <source>
        <dbReference type="ARBA" id="ARBA00023159"/>
    </source>
</evidence>
<evidence type="ECO:0000256" key="5">
    <source>
        <dbReference type="ARBA" id="ARBA00022553"/>
    </source>
</evidence>
<evidence type="ECO:0000256" key="2">
    <source>
        <dbReference type="ARBA" id="ARBA00007794"/>
    </source>
</evidence>
<feature type="domain" description="Papillomavirus E2 N-terminal" evidence="14">
    <location>
        <begin position="5"/>
        <end position="199"/>
    </location>
</feature>
<comment type="subunit">
    <text evidence="12">Binds DNA as homodimer. Interacts with protein E1; this interaction greatly increases E1 DNA-binding activity. Interacts with protein L1; this interaction enhances E2-dependent replication and transcription activation. Interacts with protein L2; this interaction inhibits E2 transcriptional activity but not DNA replication function E2. Interacts with protein E7; this interaction inhibits E7 oncogenic activity. Interacts with host TAF1; this interaction modulates E2-dependent transcriptional regulation. Interacts with host BRD4; this interaction mediates E2 transcriptional activation function. Additionally, the interaction with host BRD4 on mitotic chromosomes mediates tethering of the viral genome. Interacts with host TOPBP1; this interaction is required for optimal viral DNA replication.</text>
</comment>
<dbReference type="SUPFAM" id="SSF51332">
    <property type="entry name" value="E2 regulatory, transactivation domain"/>
    <property type="match status" value="1"/>
</dbReference>
<dbReference type="Pfam" id="PF00508">
    <property type="entry name" value="PPV_E2_N"/>
    <property type="match status" value="1"/>
</dbReference>
<evidence type="ECO:0000256" key="3">
    <source>
        <dbReference type="ARBA" id="ARBA00022491"/>
    </source>
</evidence>
<evidence type="ECO:0000259" key="15">
    <source>
        <dbReference type="Pfam" id="PF00511"/>
    </source>
</evidence>
<feature type="compositionally biased region" description="Low complexity" evidence="13">
    <location>
        <begin position="242"/>
        <end position="253"/>
    </location>
</feature>
<evidence type="ECO:0000256" key="9">
    <source>
        <dbReference type="ARBA" id="ARBA00023125"/>
    </source>
</evidence>
<dbReference type="SUPFAM" id="SSF54957">
    <property type="entry name" value="Viral DNA-binding domain"/>
    <property type="match status" value="1"/>
</dbReference>
<dbReference type="GO" id="GO:0003677">
    <property type="term" value="F:DNA binding"/>
    <property type="evidence" value="ECO:0007669"/>
    <property type="project" value="UniProtKB-UniRule"/>
</dbReference>
<keyword evidence="10 12" id="KW-0010">Activator</keyword>
<feature type="compositionally biased region" description="Polar residues" evidence="13">
    <location>
        <begin position="211"/>
        <end position="225"/>
    </location>
</feature>
<gene>
    <name evidence="12" type="primary">E2</name>
</gene>
<dbReference type="GO" id="GO:0006351">
    <property type="term" value="P:DNA-templated transcription"/>
    <property type="evidence" value="ECO:0007669"/>
    <property type="project" value="UniProtKB-UniRule"/>
</dbReference>
<dbReference type="GO" id="GO:0006260">
    <property type="term" value="P:DNA replication"/>
    <property type="evidence" value="ECO:0007669"/>
    <property type="project" value="UniProtKB-KW"/>
</dbReference>
<dbReference type="Gene3D" id="2.170.200.10">
    <property type="entry name" value="Papillomavirus E2 early protein domain"/>
    <property type="match status" value="1"/>
</dbReference>
<accession>A0A385PI52</accession>
<evidence type="ECO:0000256" key="12">
    <source>
        <dbReference type="HAMAP-Rule" id="MF_04001"/>
    </source>
</evidence>
<feature type="region of interest" description="Disordered" evidence="13">
    <location>
        <begin position="211"/>
        <end position="278"/>
    </location>
</feature>
<evidence type="ECO:0000256" key="6">
    <source>
        <dbReference type="ARBA" id="ARBA00022562"/>
    </source>
</evidence>
<dbReference type="GO" id="GO:0006275">
    <property type="term" value="P:regulation of DNA replication"/>
    <property type="evidence" value="ECO:0007669"/>
    <property type="project" value="UniProtKB-UniRule"/>
</dbReference>
<comment type="function">
    <text evidence="12">Plays a role in the initiation of viral DNA replication. A dimer of E2 interacts with a dimer of E1 in order to improve specificity of E1 DNA binding activity. Once the complex recognizes and binds DNA at specific sites, the E2 dimer is removed from DNA. E2 also regulates viral transcription through binding to the E2RE response element (5'-ACCNNNNNNGGT-3') present in multiple copies in the regulatory regions of the viral genome. Activates or represses transcription depending on E2RE's position with regards to proximal promoter elements including the TATA-box. Repression occurs by sterically hindering the assembly of the transcription initiation complex.</text>
</comment>
<keyword evidence="4 12" id="KW-0244">Early protein</keyword>
<comment type="caution">
    <text evidence="12">Lacks conserved residue(s) required for the propagation of feature annotation.</text>
</comment>
<dbReference type="InterPro" id="IPR035975">
    <property type="entry name" value="E2/EBNA1_C_sf"/>
</dbReference>
<name>A0A385PI52_9PAPI</name>
<dbReference type="InterPro" id="IPR001866">
    <property type="entry name" value="PPV_E2_N"/>
</dbReference>
<comment type="PTM">
    <text evidence="12">Phosphorylated.</text>
</comment>
<evidence type="ECO:0000256" key="7">
    <source>
        <dbReference type="ARBA" id="ARBA00022705"/>
    </source>
</evidence>
<dbReference type="GO" id="GO:0003700">
    <property type="term" value="F:DNA-binding transcription factor activity"/>
    <property type="evidence" value="ECO:0007669"/>
    <property type="project" value="UniProtKB-UniRule"/>
</dbReference>
<reference evidence="16" key="1">
    <citation type="journal article" date="2018" name="Nat. Med.">
        <title>Expanded skin virome in DOCK8-deficient patients.</title>
        <authorList>
            <consortium name="NISC Comparative Sequencing Program"/>
            <person name="Tirosh O."/>
            <person name="Conlan S."/>
            <person name="Deming C."/>
            <person name="Lee-Lin S.Q."/>
            <person name="Huang X."/>
            <person name="Su H.C."/>
            <person name="Freeman A.F."/>
            <person name="Segre J.A."/>
            <person name="Kong H.H."/>
        </authorList>
    </citation>
    <scope>NUCLEOTIDE SEQUENCE</scope>
    <source>
        <strain evidence="16">HPV-mSK_046</strain>
    </source>
</reference>
<feature type="compositionally biased region" description="Polar residues" evidence="13">
    <location>
        <begin position="262"/>
        <end position="272"/>
    </location>
</feature>
<evidence type="ECO:0000259" key="14">
    <source>
        <dbReference type="Pfam" id="PF00508"/>
    </source>
</evidence>
<dbReference type="Pfam" id="PF00511">
    <property type="entry name" value="PPV_E2_C"/>
    <property type="match status" value="1"/>
</dbReference>
<keyword evidence="9 12" id="KW-0238">DNA-binding</keyword>
<sequence length="398" mass="44957">MNQADLTRRFDVLQENLMNLYESSPKTIEQQIQIWELIRKEYVLYYYTRKEGYKNLGLQPLPVLTVSEYKAKEAIQQVLLLRSLQKSPYGKEEWTLPDTSAELTHTAPRNAFKKGAYTVQVYFDHKPENAFPYTNWNWLYIQDEQENWYKTPGLVDENGLYYEDTSGDKNYFVLFAADAQTYGTTGEWTVHYKNQTISSVPASISQASVSGSLQGSSKGYVSSSRDAVPVPQTPGRKESEEGGASSTTATPPTLRRRRRGAHQQQGEHSSSQRPKRRRLEETLGPVSPGQVGSGHHLLPRRGLKGLARLEAEARDPLIILVTGAANSLKCWRYRCKKSRASFACISTVFQWTGRDSECDGNNHKMLIAFDSSAQREKFLATVTFPKGTKHTLGNLDAL</sequence>
<evidence type="ECO:0000256" key="13">
    <source>
        <dbReference type="SAM" id="MobiDB-lite"/>
    </source>
</evidence>
<comment type="similarity">
    <text evidence="12">Belongs to the papillomaviridae E2 protein family.</text>
</comment>
<evidence type="ECO:0000256" key="11">
    <source>
        <dbReference type="ARBA" id="ARBA00023163"/>
    </source>
</evidence>